<dbReference type="Gene3D" id="3.40.630.30">
    <property type="match status" value="1"/>
</dbReference>
<reference evidence="2" key="1">
    <citation type="submission" date="2021-05" db="EMBL/GenBank/DDBJ databases">
        <authorList>
            <person name="Pietrasiak N."/>
            <person name="Ward R."/>
            <person name="Stajich J.E."/>
            <person name="Kurbessoian T."/>
        </authorList>
    </citation>
    <scope>NUCLEOTIDE SEQUENCE</scope>
    <source>
        <strain evidence="2">UHER 2000/2452</strain>
    </source>
</reference>
<evidence type="ECO:0000313" key="2">
    <source>
        <dbReference type="EMBL" id="MBW4658545.1"/>
    </source>
</evidence>
<dbReference type="InterPro" id="IPR016181">
    <property type="entry name" value="Acyl_CoA_acyltransferase"/>
</dbReference>
<feature type="domain" description="N-acetyltransferase" evidence="1">
    <location>
        <begin position="7"/>
        <end position="159"/>
    </location>
</feature>
<dbReference type="Proteomes" id="UP000757435">
    <property type="component" value="Unassembled WGS sequence"/>
</dbReference>
<comment type="caution">
    <text evidence="2">The sequence shown here is derived from an EMBL/GenBank/DDBJ whole genome shotgun (WGS) entry which is preliminary data.</text>
</comment>
<proteinExistence type="predicted"/>
<dbReference type="AlphaFoldDB" id="A0A951QB59"/>
<reference evidence="2" key="2">
    <citation type="journal article" date="2022" name="Microbiol. Resour. Announc.">
        <title>Metagenome Sequencing to Explore Phylogenomics of Terrestrial Cyanobacteria.</title>
        <authorList>
            <person name="Ward R.D."/>
            <person name="Stajich J.E."/>
            <person name="Johansen J.R."/>
            <person name="Huntemann M."/>
            <person name="Clum A."/>
            <person name="Foster B."/>
            <person name="Foster B."/>
            <person name="Roux S."/>
            <person name="Palaniappan K."/>
            <person name="Varghese N."/>
            <person name="Mukherjee S."/>
            <person name="Reddy T.B.K."/>
            <person name="Daum C."/>
            <person name="Copeland A."/>
            <person name="Chen I.A."/>
            <person name="Ivanova N.N."/>
            <person name="Kyrpides N.C."/>
            <person name="Shapiro N."/>
            <person name="Eloe-Fadrosh E.A."/>
            <person name="Pietrasiak N."/>
        </authorList>
    </citation>
    <scope>NUCLEOTIDE SEQUENCE</scope>
    <source>
        <strain evidence="2">UHER 2000/2452</strain>
    </source>
</reference>
<dbReference type="SUPFAM" id="SSF55729">
    <property type="entry name" value="Acyl-CoA N-acyltransferases (Nat)"/>
    <property type="match status" value="1"/>
</dbReference>
<name>A0A951QB59_9CYAN</name>
<dbReference type="InterPro" id="IPR024035">
    <property type="entry name" value="MSMEG_0567_GNAT"/>
</dbReference>
<evidence type="ECO:0000313" key="3">
    <source>
        <dbReference type="Proteomes" id="UP000757435"/>
    </source>
</evidence>
<organism evidence="2 3">
    <name type="scientific">Drouetiella hepatica Uher 2000/2452</name>
    <dbReference type="NCBI Taxonomy" id="904376"/>
    <lineage>
        <taxon>Bacteria</taxon>
        <taxon>Bacillati</taxon>
        <taxon>Cyanobacteriota</taxon>
        <taxon>Cyanophyceae</taxon>
        <taxon>Oculatellales</taxon>
        <taxon>Oculatellaceae</taxon>
        <taxon>Drouetiella</taxon>
    </lineage>
</organism>
<dbReference type="Pfam" id="PF00583">
    <property type="entry name" value="Acetyltransf_1"/>
    <property type="match status" value="1"/>
</dbReference>
<evidence type="ECO:0000259" key="1">
    <source>
        <dbReference type="PROSITE" id="PS51186"/>
    </source>
</evidence>
<protein>
    <submittedName>
        <fullName evidence="2">GNAT family N-acetyltransferase</fullName>
        <ecNumber evidence="2">2.3.1.-</ecNumber>
    </submittedName>
</protein>
<dbReference type="PROSITE" id="PS51186">
    <property type="entry name" value="GNAT"/>
    <property type="match status" value="1"/>
</dbReference>
<dbReference type="NCBIfam" id="TIGR04045">
    <property type="entry name" value="MSMEG_0567_GNAT"/>
    <property type="match status" value="1"/>
</dbReference>
<dbReference type="EMBL" id="JAHHHD010000006">
    <property type="protein sequence ID" value="MBW4658545.1"/>
    <property type="molecule type" value="Genomic_DNA"/>
</dbReference>
<dbReference type="InterPro" id="IPR000182">
    <property type="entry name" value="GNAT_dom"/>
</dbReference>
<dbReference type="CDD" id="cd04301">
    <property type="entry name" value="NAT_SF"/>
    <property type="match status" value="1"/>
</dbReference>
<keyword evidence="2" id="KW-0012">Acyltransferase</keyword>
<dbReference type="EC" id="2.3.1.-" evidence="2"/>
<gene>
    <name evidence="2" type="ORF">KME15_07715</name>
</gene>
<dbReference type="GO" id="GO:0016747">
    <property type="term" value="F:acyltransferase activity, transferring groups other than amino-acyl groups"/>
    <property type="evidence" value="ECO:0007669"/>
    <property type="project" value="InterPro"/>
</dbReference>
<keyword evidence="2" id="KW-0808">Transferase</keyword>
<accession>A0A951QB59</accession>
<sequence>MSSCSYQFKLAVTPAEIAAYFALRQAIFAEEQQIFQGNDLDEWDAIAYPIIAVATVLQPPDSQQPEQQKVVGVVRIYEMEPGLWYGGRLGTHPEYRKGWRIGKGLIEKAVTTANTWGCNQFLATVQMQNVRFFQRLHWRSLQEKTFCDRLHHLMEADLDHYQPLSLPDAEPRPALPLWQAERHEAQAC</sequence>